<dbReference type="OrthoDB" id="4458448at2"/>
<organism evidence="1 2">
    <name type="scientific">Streptomyces smaragdinus</name>
    <dbReference type="NCBI Taxonomy" id="2585196"/>
    <lineage>
        <taxon>Bacteria</taxon>
        <taxon>Bacillati</taxon>
        <taxon>Actinomycetota</taxon>
        <taxon>Actinomycetes</taxon>
        <taxon>Kitasatosporales</taxon>
        <taxon>Streptomycetaceae</taxon>
        <taxon>Streptomyces</taxon>
    </lineage>
</organism>
<keyword evidence="2" id="KW-1185">Reference proteome</keyword>
<reference evidence="1 2" key="1">
    <citation type="submission" date="2019-10" db="EMBL/GenBank/DDBJ databases">
        <title>Streptomyces smaragdinus sp. nov. and Streptomyces fabii sp. nov., isolated from the gut of fungus growing-termite Macrotermes natalensis.</title>
        <authorList>
            <person name="Schwitalla J."/>
            <person name="Benndorf R."/>
            <person name="Martin K."/>
            <person name="De Beer W."/>
            <person name="Kaster A.-K."/>
            <person name="Vollmers J."/>
            <person name="Poulsen M."/>
            <person name="Beemelmanns C."/>
        </authorList>
    </citation>
    <scope>NUCLEOTIDE SEQUENCE [LARGE SCALE GENOMIC DNA]</scope>
    <source>
        <strain evidence="1 2">RB5</strain>
    </source>
</reference>
<protein>
    <recommendedName>
        <fullName evidence="3">N-acetyltransferase domain-containing protein</fullName>
    </recommendedName>
</protein>
<dbReference type="RefSeq" id="WP_153452664.1">
    <property type="nucleotide sequence ID" value="NZ_WEGJ01000010.1"/>
</dbReference>
<accession>A0A7K0CHW7</accession>
<gene>
    <name evidence="1" type="ORF">SRB5_32150</name>
</gene>
<sequence length="80" mass="9077">MIFTPRTWTGRCSPNSPVCRRLATALEDRFRAEGRPGARLAVLEGNTRAMSFWTSLGYEVIDHRRDQGMGRECAVMQKGF</sequence>
<dbReference type="InterPro" id="IPR016181">
    <property type="entry name" value="Acyl_CoA_acyltransferase"/>
</dbReference>
<evidence type="ECO:0008006" key="3">
    <source>
        <dbReference type="Google" id="ProtNLM"/>
    </source>
</evidence>
<dbReference type="Gene3D" id="3.40.630.30">
    <property type="match status" value="1"/>
</dbReference>
<comment type="caution">
    <text evidence="1">The sequence shown here is derived from an EMBL/GenBank/DDBJ whole genome shotgun (WGS) entry which is preliminary data.</text>
</comment>
<dbReference type="AlphaFoldDB" id="A0A7K0CHW7"/>
<evidence type="ECO:0000313" key="2">
    <source>
        <dbReference type="Proteomes" id="UP000466345"/>
    </source>
</evidence>
<dbReference type="EMBL" id="WEGJ01000010">
    <property type="protein sequence ID" value="MQY13075.1"/>
    <property type="molecule type" value="Genomic_DNA"/>
</dbReference>
<dbReference type="SUPFAM" id="SSF55729">
    <property type="entry name" value="Acyl-CoA N-acyltransferases (Nat)"/>
    <property type="match status" value="1"/>
</dbReference>
<proteinExistence type="predicted"/>
<dbReference type="Proteomes" id="UP000466345">
    <property type="component" value="Unassembled WGS sequence"/>
</dbReference>
<evidence type="ECO:0000313" key="1">
    <source>
        <dbReference type="EMBL" id="MQY13075.1"/>
    </source>
</evidence>
<name>A0A7K0CHW7_9ACTN</name>